<evidence type="ECO:0008006" key="5">
    <source>
        <dbReference type="Google" id="ProtNLM"/>
    </source>
</evidence>
<dbReference type="GeneID" id="54455683"/>
<evidence type="ECO:0000256" key="1">
    <source>
        <dbReference type="SAM" id="Coils"/>
    </source>
</evidence>
<feature type="coiled-coil region" evidence="1">
    <location>
        <begin position="27"/>
        <end position="54"/>
    </location>
</feature>
<gene>
    <name evidence="2 4" type="ORF">BDZ99DRAFT_369369</name>
</gene>
<dbReference type="RefSeq" id="XP_033575823.1">
    <property type="nucleotide sequence ID" value="XM_033714790.1"/>
</dbReference>
<keyword evidence="1" id="KW-0175">Coiled coil</keyword>
<organism evidence="2">
    <name type="scientific">Mytilinidion resinicola</name>
    <dbReference type="NCBI Taxonomy" id="574789"/>
    <lineage>
        <taxon>Eukaryota</taxon>
        <taxon>Fungi</taxon>
        <taxon>Dikarya</taxon>
        <taxon>Ascomycota</taxon>
        <taxon>Pezizomycotina</taxon>
        <taxon>Dothideomycetes</taxon>
        <taxon>Pleosporomycetidae</taxon>
        <taxon>Mytilinidiales</taxon>
        <taxon>Mytilinidiaceae</taxon>
        <taxon>Mytilinidion</taxon>
    </lineage>
</organism>
<proteinExistence type="predicted"/>
<reference evidence="4" key="3">
    <citation type="submission" date="2025-04" db="UniProtKB">
        <authorList>
            <consortium name="RefSeq"/>
        </authorList>
    </citation>
    <scope>IDENTIFICATION</scope>
    <source>
        <strain evidence="4">CBS 304.34</strain>
    </source>
</reference>
<evidence type="ECO:0000313" key="2">
    <source>
        <dbReference type="EMBL" id="KAF2808859.1"/>
    </source>
</evidence>
<feature type="non-terminal residue" evidence="2">
    <location>
        <position position="94"/>
    </location>
</feature>
<evidence type="ECO:0000313" key="3">
    <source>
        <dbReference type="Proteomes" id="UP000504636"/>
    </source>
</evidence>
<name>A0A6A6YJX4_9PEZI</name>
<reference evidence="2 4" key="1">
    <citation type="journal article" date="2020" name="Stud. Mycol.">
        <title>101 Dothideomycetes genomes: a test case for predicting lifestyles and emergence of pathogens.</title>
        <authorList>
            <person name="Haridas S."/>
            <person name="Albert R."/>
            <person name="Binder M."/>
            <person name="Bloem J."/>
            <person name="Labutti K."/>
            <person name="Salamov A."/>
            <person name="Andreopoulos B."/>
            <person name="Baker S."/>
            <person name="Barry K."/>
            <person name="Bills G."/>
            <person name="Bluhm B."/>
            <person name="Cannon C."/>
            <person name="Castanera R."/>
            <person name="Culley D."/>
            <person name="Daum C."/>
            <person name="Ezra D."/>
            <person name="Gonzalez J."/>
            <person name="Henrissat B."/>
            <person name="Kuo A."/>
            <person name="Liang C."/>
            <person name="Lipzen A."/>
            <person name="Lutzoni F."/>
            <person name="Magnuson J."/>
            <person name="Mondo S."/>
            <person name="Nolan M."/>
            <person name="Ohm R."/>
            <person name="Pangilinan J."/>
            <person name="Park H.-J."/>
            <person name="Ramirez L."/>
            <person name="Alfaro M."/>
            <person name="Sun H."/>
            <person name="Tritt A."/>
            <person name="Yoshinaga Y."/>
            <person name="Zwiers L.-H."/>
            <person name="Turgeon B."/>
            <person name="Goodwin S."/>
            <person name="Spatafora J."/>
            <person name="Crous P."/>
            <person name="Grigoriev I."/>
        </authorList>
    </citation>
    <scope>NUCLEOTIDE SEQUENCE</scope>
    <source>
        <strain evidence="2 4">CBS 304.34</strain>
    </source>
</reference>
<dbReference type="Proteomes" id="UP000504636">
    <property type="component" value="Unplaced"/>
</dbReference>
<keyword evidence="3" id="KW-1185">Reference proteome</keyword>
<feature type="non-terminal residue" evidence="2">
    <location>
        <position position="1"/>
    </location>
</feature>
<dbReference type="AlphaFoldDB" id="A0A6A6YJX4"/>
<dbReference type="EMBL" id="MU003702">
    <property type="protein sequence ID" value="KAF2808859.1"/>
    <property type="molecule type" value="Genomic_DNA"/>
</dbReference>
<evidence type="ECO:0000313" key="4">
    <source>
        <dbReference type="RefSeq" id="XP_033575823.1"/>
    </source>
</evidence>
<reference evidence="4" key="2">
    <citation type="submission" date="2020-04" db="EMBL/GenBank/DDBJ databases">
        <authorList>
            <consortium name="NCBI Genome Project"/>
        </authorList>
    </citation>
    <scope>NUCLEOTIDE SEQUENCE</scope>
    <source>
        <strain evidence="4">CBS 304.34</strain>
    </source>
</reference>
<dbReference type="OrthoDB" id="3787958at2759"/>
<protein>
    <recommendedName>
        <fullName evidence="5">Fungal N-terminal domain-containing protein</fullName>
    </recommendedName>
</protein>
<sequence>GAAAGAVQIADTALRLSRKAYGFLCEIKDAKKDIVALRDALRDAESNIRSLRNYIDEFAKSKNATVEFEILPETITRAIQGFRDDMDILKGILP</sequence>
<accession>A0A6A6YJX4</accession>